<keyword evidence="1" id="KW-0472">Membrane</keyword>
<sequence>MLTGKALVRMVQPSVRSFIRNISHYNGGRKSITVVMPDSGLVFKHDIDDSADFKRLRKDFAIAGLYRLDDPEDPSCMRRKWEKVEDGGMYQAITPASVMFEDDEGRFKAQDKGLIHEGNEACLRLLQHRYNNLKMREEGLKLKDGPVDVGELDGFLFDDDTKTAVICEAKWLVRVLDKIDLYKTFGVSNGLPKATTVVAVLVGKYFLYDLRKQASNQGIIVVVSGGAGNWRIFGPRNLLLPLLLSALLLLLLLALLLPALLLLPPTAQGHPSS</sequence>
<comment type="caution">
    <text evidence="2">The sequence shown here is derived from an EMBL/GenBank/DDBJ whole genome shotgun (WGS) entry which is preliminary data.</text>
</comment>
<feature type="transmembrane region" description="Helical" evidence="1">
    <location>
        <begin position="238"/>
        <end position="263"/>
    </location>
</feature>
<dbReference type="EMBL" id="JAFCMP010000528">
    <property type="protein sequence ID" value="KAG5177156.1"/>
    <property type="molecule type" value="Genomic_DNA"/>
</dbReference>
<proteinExistence type="predicted"/>
<reference evidence="2" key="1">
    <citation type="submission" date="2021-02" db="EMBL/GenBank/DDBJ databases">
        <title>First Annotated Genome of the Yellow-green Alga Tribonema minus.</title>
        <authorList>
            <person name="Mahan K.M."/>
        </authorList>
    </citation>
    <scope>NUCLEOTIDE SEQUENCE</scope>
    <source>
        <strain evidence="2">UTEX B ZZ1240</strain>
    </source>
</reference>
<evidence type="ECO:0000313" key="3">
    <source>
        <dbReference type="Proteomes" id="UP000664859"/>
    </source>
</evidence>
<name>A0A835YLY6_9STRA</name>
<accession>A0A835YLY6</accession>
<keyword evidence="1" id="KW-1133">Transmembrane helix</keyword>
<protein>
    <submittedName>
        <fullName evidence="2">Uncharacterized protein</fullName>
    </submittedName>
</protein>
<gene>
    <name evidence="2" type="ORF">JKP88DRAFT_350784</name>
</gene>
<keyword evidence="3" id="KW-1185">Reference proteome</keyword>
<organism evidence="2 3">
    <name type="scientific">Tribonema minus</name>
    <dbReference type="NCBI Taxonomy" id="303371"/>
    <lineage>
        <taxon>Eukaryota</taxon>
        <taxon>Sar</taxon>
        <taxon>Stramenopiles</taxon>
        <taxon>Ochrophyta</taxon>
        <taxon>PX clade</taxon>
        <taxon>Xanthophyceae</taxon>
        <taxon>Tribonematales</taxon>
        <taxon>Tribonemataceae</taxon>
        <taxon>Tribonema</taxon>
    </lineage>
</organism>
<dbReference type="Proteomes" id="UP000664859">
    <property type="component" value="Unassembled WGS sequence"/>
</dbReference>
<evidence type="ECO:0000313" key="2">
    <source>
        <dbReference type="EMBL" id="KAG5177156.1"/>
    </source>
</evidence>
<keyword evidence="1" id="KW-0812">Transmembrane</keyword>
<evidence type="ECO:0000256" key="1">
    <source>
        <dbReference type="SAM" id="Phobius"/>
    </source>
</evidence>
<dbReference type="AlphaFoldDB" id="A0A835YLY6"/>